<dbReference type="Proteomes" id="UP000015101">
    <property type="component" value="Unassembled WGS sequence"/>
</dbReference>
<accession>T1F309</accession>
<dbReference type="CTD" id="20203208"/>
<evidence type="ECO:0000313" key="3">
    <source>
        <dbReference type="EnsemblMetazoa" id="HelroP170413"/>
    </source>
</evidence>
<feature type="compositionally biased region" description="Low complexity" evidence="1">
    <location>
        <begin position="74"/>
        <end position="83"/>
    </location>
</feature>
<feature type="compositionally biased region" description="Basic and acidic residues" evidence="1">
    <location>
        <begin position="35"/>
        <end position="46"/>
    </location>
</feature>
<evidence type="ECO:0000256" key="1">
    <source>
        <dbReference type="SAM" id="MobiDB-lite"/>
    </source>
</evidence>
<reference evidence="3" key="3">
    <citation type="submission" date="2015-06" db="UniProtKB">
        <authorList>
            <consortium name="EnsemblMetazoa"/>
        </authorList>
    </citation>
    <scope>IDENTIFICATION</scope>
</reference>
<dbReference type="InParanoid" id="T1F309"/>
<feature type="compositionally biased region" description="Acidic residues" evidence="1">
    <location>
        <begin position="328"/>
        <end position="337"/>
    </location>
</feature>
<feature type="region of interest" description="Disordered" evidence="1">
    <location>
        <begin position="323"/>
        <end position="346"/>
    </location>
</feature>
<keyword evidence="4" id="KW-1185">Reference proteome</keyword>
<sequence>MERIKENLGKNKQKKSTGGRRRSKSSNMIDFNLADSEKQKTPENKKTFLQRSSSFLSKLGRSLSPRGRDNDLRSSGSPSAGEQSSGGGSSLDSTTVIANASADPDSWLNKNDSPNVKNNGGLKAERSRLLSPKFFKSHKSKSSKAASKSQKNNEIGYVDCSDELNELKIFKSTRSYFPSLISPPRDDFAFQNSDDNDVIQNGNLIMENFDGLQEDVICNNNAVFPMDVEEEPVEYEHCNDHKIDANVVIKNPSFSDHRQPQTSFNINRQPTPNSNIVFRHVIGGRLSDISEESCVSDVRMSSNPSMDVIKEVDDIGWQVQEETLVQNDVDDDDEDEGEERKPALNK</sequence>
<evidence type="ECO:0000313" key="4">
    <source>
        <dbReference type="Proteomes" id="UP000015101"/>
    </source>
</evidence>
<gene>
    <name evidence="3" type="primary">20203208</name>
    <name evidence="2" type="ORF">HELRODRAFT_170413</name>
</gene>
<feature type="region of interest" description="Disordered" evidence="1">
    <location>
        <begin position="1"/>
        <end position="123"/>
    </location>
</feature>
<feature type="compositionally biased region" description="Polar residues" evidence="1">
    <location>
        <begin position="108"/>
        <end position="118"/>
    </location>
</feature>
<dbReference type="HOGENOM" id="CLU_802345_0_0_1"/>
<dbReference type="AlphaFoldDB" id="T1F309"/>
<protein>
    <submittedName>
        <fullName evidence="2 3">Uncharacterized protein</fullName>
    </submittedName>
</protein>
<dbReference type="KEGG" id="hro:HELRODRAFT_170413"/>
<dbReference type="RefSeq" id="XP_009014491.1">
    <property type="nucleotide sequence ID" value="XM_009016243.1"/>
</dbReference>
<organism evidence="3 4">
    <name type="scientific">Helobdella robusta</name>
    <name type="common">Californian leech</name>
    <dbReference type="NCBI Taxonomy" id="6412"/>
    <lineage>
        <taxon>Eukaryota</taxon>
        <taxon>Metazoa</taxon>
        <taxon>Spiralia</taxon>
        <taxon>Lophotrochozoa</taxon>
        <taxon>Annelida</taxon>
        <taxon>Clitellata</taxon>
        <taxon>Hirudinea</taxon>
        <taxon>Rhynchobdellida</taxon>
        <taxon>Glossiphoniidae</taxon>
        <taxon>Helobdella</taxon>
    </lineage>
</organism>
<dbReference type="GeneID" id="20203208"/>
<evidence type="ECO:0000313" key="2">
    <source>
        <dbReference type="EMBL" id="ESO07113.1"/>
    </source>
</evidence>
<reference evidence="2 4" key="2">
    <citation type="journal article" date="2013" name="Nature">
        <title>Insights into bilaterian evolution from three spiralian genomes.</title>
        <authorList>
            <person name="Simakov O."/>
            <person name="Marletaz F."/>
            <person name="Cho S.J."/>
            <person name="Edsinger-Gonzales E."/>
            <person name="Havlak P."/>
            <person name="Hellsten U."/>
            <person name="Kuo D.H."/>
            <person name="Larsson T."/>
            <person name="Lv J."/>
            <person name="Arendt D."/>
            <person name="Savage R."/>
            <person name="Osoegawa K."/>
            <person name="de Jong P."/>
            <person name="Grimwood J."/>
            <person name="Chapman J.A."/>
            <person name="Shapiro H."/>
            <person name="Aerts A."/>
            <person name="Otillar R.P."/>
            <person name="Terry A.Y."/>
            <person name="Boore J.L."/>
            <person name="Grigoriev I.V."/>
            <person name="Lindberg D.R."/>
            <person name="Seaver E.C."/>
            <person name="Weisblat D.A."/>
            <person name="Putnam N.H."/>
            <person name="Rokhsar D.S."/>
        </authorList>
    </citation>
    <scope>NUCLEOTIDE SEQUENCE</scope>
</reference>
<name>T1F309_HELRO</name>
<feature type="compositionally biased region" description="Basic residues" evidence="1">
    <location>
        <begin position="11"/>
        <end position="24"/>
    </location>
</feature>
<dbReference type="EMBL" id="KB096222">
    <property type="protein sequence ID" value="ESO07113.1"/>
    <property type="molecule type" value="Genomic_DNA"/>
</dbReference>
<proteinExistence type="predicted"/>
<dbReference type="EMBL" id="AMQM01003547">
    <property type="status" value="NOT_ANNOTATED_CDS"/>
    <property type="molecule type" value="Genomic_DNA"/>
</dbReference>
<dbReference type="EnsemblMetazoa" id="HelroT170413">
    <property type="protein sequence ID" value="HelroP170413"/>
    <property type="gene ID" value="HelroG170413"/>
</dbReference>
<reference evidence="4" key="1">
    <citation type="submission" date="2012-12" db="EMBL/GenBank/DDBJ databases">
        <authorList>
            <person name="Hellsten U."/>
            <person name="Grimwood J."/>
            <person name="Chapman J.A."/>
            <person name="Shapiro H."/>
            <person name="Aerts A."/>
            <person name="Otillar R.P."/>
            <person name="Terry A.Y."/>
            <person name="Boore J.L."/>
            <person name="Simakov O."/>
            <person name="Marletaz F."/>
            <person name="Cho S.-J."/>
            <person name="Edsinger-Gonzales E."/>
            <person name="Havlak P."/>
            <person name="Kuo D.-H."/>
            <person name="Larsson T."/>
            <person name="Lv J."/>
            <person name="Arendt D."/>
            <person name="Savage R."/>
            <person name="Osoegawa K."/>
            <person name="de Jong P."/>
            <person name="Lindberg D.R."/>
            <person name="Seaver E.C."/>
            <person name="Weisblat D.A."/>
            <person name="Putnam N.H."/>
            <person name="Grigoriev I.V."/>
            <person name="Rokhsar D.S."/>
        </authorList>
    </citation>
    <scope>NUCLEOTIDE SEQUENCE</scope>
</reference>
<feature type="compositionally biased region" description="Polar residues" evidence="1">
    <location>
        <begin position="47"/>
        <end position="56"/>
    </location>
</feature>